<evidence type="ECO:0000256" key="9">
    <source>
        <dbReference type="ARBA" id="ARBA00029594"/>
    </source>
</evidence>
<dbReference type="Pfam" id="PF13091">
    <property type="entry name" value="PLDc_2"/>
    <property type="match status" value="1"/>
</dbReference>
<protein>
    <recommendedName>
        <fullName evidence="4">Phospholipase D</fullName>
    </recommendedName>
    <alternativeName>
        <fullName evidence="9">Choline phosphatase</fullName>
    </alternativeName>
</protein>
<comment type="catalytic activity">
    <reaction evidence="1">
        <text>a 1,2-diacyl-sn-glycero-3-phosphocholine + H2O = a 1,2-diacyl-sn-glycero-3-phosphate + choline + H(+)</text>
        <dbReference type="Rhea" id="RHEA:14445"/>
        <dbReference type="ChEBI" id="CHEBI:15354"/>
        <dbReference type="ChEBI" id="CHEBI:15377"/>
        <dbReference type="ChEBI" id="CHEBI:15378"/>
        <dbReference type="ChEBI" id="CHEBI:57643"/>
        <dbReference type="ChEBI" id="CHEBI:58608"/>
        <dbReference type="EC" id="3.1.4.4"/>
    </reaction>
</comment>
<feature type="transmembrane region" description="Helical" evidence="11">
    <location>
        <begin position="755"/>
        <end position="776"/>
    </location>
</feature>
<feature type="transmembrane region" description="Helical" evidence="11">
    <location>
        <begin position="672"/>
        <end position="697"/>
    </location>
</feature>
<evidence type="ECO:0000256" key="6">
    <source>
        <dbReference type="ARBA" id="ARBA00022737"/>
    </source>
</evidence>
<proteinExistence type="predicted"/>
<dbReference type="RefSeq" id="WP_320509686.1">
    <property type="nucleotide sequence ID" value="NZ_JAXCLW010000005.1"/>
</dbReference>
<keyword evidence="11" id="KW-0472">Membrane</keyword>
<keyword evidence="14" id="KW-1185">Reference proteome</keyword>
<dbReference type="Pfam" id="PF00614">
    <property type="entry name" value="PLDc"/>
    <property type="match status" value="1"/>
</dbReference>
<dbReference type="InterPro" id="IPR015679">
    <property type="entry name" value="PLipase_D_fam"/>
</dbReference>
<sequence length="849" mass="92544">MNPASLKRAERGRSWFTRGIIGRDNRGGVVKRFDRSGFDRAGIERLSADNDFDSSGDIIDSRQYGDHCLQPKRNVWRITKAERAAVLVDAANYFSALRDAMLRAERTIYIAGWDVDSRTPLLPPETKPEDGLPTQLGPFLTALATRRPELSIKILLWNYAVIYAPERESMPALSLRWSTPPQVDLCLDDCVPLASSHHQKIVVIDDKVAFCGGLDLTIRRWDTCAHLPVDSRRTDPYGKSYPPFHDVQLAVSGETARHLGDLVRGRWQCAAKETLPRPEDTGSDPWPDRLRPDFCDVTAGIARTRAAFLEIPETREIEMLFRDMVAAAQRHLYIESQYATHSGFAECLAKAMQTKPELEAVIVTPKEYAGWIENMAMTDGRQRFVDILRDAGVRDRVALCHPHISDDASAIDIDVKIHSKVMIVDDRYLRVGSANLCNRSMGSDTECDLVLVAESEEQRAMIGRIRNRLMGEHCGAEAAEMGGALEKTGSMLRAIDNFHESHCLEPIPDLESDLPGGMAAAAIADPPRPIDPLLLLQPASTESRIGKSGIGKGAGRRHGDGVPVSASTAGDVPPSIEAETVQKQNSAPNRGTDSDAGGKVTGRFPPAAAGKSSEPRPSNRRGLFIFIGLMVLTVVMGLAWSYTPLSSVADAITDPSRLRPWLAAHDQGGNSLWALLAVVAIFIIAGFIAFPVVVLIAATAVAFGAWPGALYAILGAMISAVSTYIVGWWLGPDLLRHTFGPHLNRINESLRKRGILAVTVARMMPVAPFTVVNLAAGGLRIPALDFVLGTMLGLLPGVLVMSILGDRVITLVREPNLFNLSLLALLFLASIVLAIALQKLAARLRAYFG</sequence>
<dbReference type="Proteomes" id="UP001279642">
    <property type="component" value="Unassembled WGS sequence"/>
</dbReference>
<evidence type="ECO:0000256" key="2">
    <source>
        <dbReference type="ARBA" id="ARBA00003145"/>
    </source>
</evidence>
<dbReference type="InterPro" id="IPR001736">
    <property type="entry name" value="PLipase_D/transphosphatidylase"/>
</dbReference>
<evidence type="ECO:0000256" key="5">
    <source>
        <dbReference type="ARBA" id="ARBA00022525"/>
    </source>
</evidence>
<feature type="domain" description="PLD phosphodiesterase" evidence="12">
    <location>
        <begin position="193"/>
        <end position="220"/>
    </location>
</feature>
<dbReference type="CDD" id="cd09140">
    <property type="entry name" value="PLDc_vPLD1_2_like_bac_1"/>
    <property type="match status" value="1"/>
</dbReference>
<evidence type="ECO:0000313" key="13">
    <source>
        <dbReference type="EMBL" id="MDY0884613.1"/>
    </source>
</evidence>
<keyword evidence="7" id="KW-0378">Hydrolase</keyword>
<dbReference type="InterPro" id="IPR032816">
    <property type="entry name" value="VTT_dom"/>
</dbReference>
<evidence type="ECO:0000256" key="8">
    <source>
        <dbReference type="ARBA" id="ARBA00023098"/>
    </source>
</evidence>
<dbReference type="SUPFAM" id="SSF56024">
    <property type="entry name" value="Phospholipase D/nuclease"/>
    <property type="match status" value="2"/>
</dbReference>
<dbReference type="EMBL" id="JAXCLW010000005">
    <property type="protein sequence ID" value="MDY0884613.1"/>
    <property type="molecule type" value="Genomic_DNA"/>
</dbReference>
<keyword evidence="11" id="KW-0812">Transmembrane</keyword>
<feature type="transmembrane region" description="Helical" evidence="11">
    <location>
        <begin position="709"/>
        <end position="730"/>
    </location>
</feature>
<organism evidence="13 14">
    <name type="scientific">Dongia soli</name>
    <dbReference type="NCBI Taxonomy" id="600628"/>
    <lineage>
        <taxon>Bacteria</taxon>
        <taxon>Pseudomonadati</taxon>
        <taxon>Pseudomonadota</taxon>
        <taxon>Alphaproteobacteria</taxon>
        <taxon>Rhodospirillales</taxon>
        <taxon>Dongiaceae</taxon>
        <taxon>Dongia</taxon>
    </lineage>
</organism>
<feature type="compositionally biased region" description="Polar residues" evidence="10">
    <location>
        <begin position="581"/>
        <end position="591"/>
    </location>
</feature>
<comment type="subcellular location">
    <subcellularLocation>
        <location evidence="3">Secreted</location>
    </subcellularLocation>
</comment>
<evidence type="ECO:0000256" key="11">
    <source>
        <dbReference type="SAM" id="Phobius"/>
    </source>
</evidence>
<keyword evidence="5" id="KW-0964">Secreted</keyword>
<feature type="transmembrane region" description="Helical" evidence="11">
    <location>
        <begin position="623"/>
        <end position="642"/>
    </location>
</feature>
<comment type="function">
    <text evidence="2">Could be a virulence factor.</text>
</comment>
<reference evidence="13 14" key="1">
    <citation type="journal article" date="2016" name="Antonie Van Leeuwenhoek">
        <title>Dongia soli sp. nov., isolated from soil from Dokdo, Korea.</title>
        <authorList>
            <person name="Kim D.U."/>
            <person name="Lee H."/>
            <person name="Kim H."/>
            <person name="Kim S.G."/>
            <person name="Ka J.O."/>
        </authorList>
    </citation>
    <scope>NUCLEOTIDE SEQUENCE [LARGE SCALE GENOMIC DNA]</scope>
    <source>
        <strain evidence="13 14">D78</strain>
    </source>
</reference>
<dbReference type="PANTHER" id="PTHR18896:SF76">
    <property type="entry name" value="PHOSPHOLIPASE"/>
    <property type="match status" value="1"/>
</dbReference>
<keyword evidence="6" id="KW-0677">Repeat</keyword>
<dbReference type="InterPro" id="IPR025202">
    <property type="entry name" value="PLD-like_dom"/>
</dbReference>
<evidence type="ECO:0000256" key="1">
    <source>
        <dbReference type="ARBA" id="ARBA00000798"/>
    </source>
</evidence>
<evidence type="ECO:0000256" key="4">
    <source>
        <dbReference type="ARBA" id="ARBA00018392"/>
    </source>
</evidence>
<evidence type="ECO:0000313" key="14">
    <source>
        <dbReference type="Proteomes" id="UP001279642"/>
    </source>
</evidence>
<dbReference type="SMART" id="SM00155">
    <property type="entry name" value="PLDc"/>
    <property type="match status" value="2"/>
</dbReference>
<dbReference type="CDD" id="cd09143">
    <property type="entry name" value="PLDc_vPLD1_2_like_bac_2"/>
    <property type="match status" value="1"/>
</dbReference>
<gene>
    <name evidence="13" type="ORF">SMD27_17350</name>
</gene>
<dbReference type="Pfam" id="PF09335">
    <property type="entry name" value="VTT_dom"/>
    <property type="match status" value="1"/>
</dbReference>
<accession>A0ABU5EGQ5</accession>
<feature type="region of interest" description="Disordered" evidence="10">
    <location>
        <begin position="541"/>
        <end position="616"/>
    </location>
</feature>
<feature type="domain" description="PLD phosphodiesterase" evidence="12">
    <location>
        <begin position="413"/>
        <end position="440"/>
    </location>
</feature>
<name>A0ABU5EGQ5_9PROT</name>
<feature type="transmembrane region" description="Helical" evidence="11">
    <location>
        <begin position="817"/>
        <end position="837"/>
    </location>
</feature>
<evidence type="ECO:0000256" key="3">
    <source>
        <dbReference type="ARBA" id="ARBA00004613"/>
    </source>
</evidence>
<dbReference type="PANTHER" id="PTHR18896">
    <property type="entry name" value="PHOSPHOLIPASE D"/>
    <property type="match status" value="1"/>
</dbReference>
<evidence type="ECO:0000256" key="7">
    <source>
        <dbReference type="ARBA" id="ARBA00022801"/>
    </source>
</evidence>
<comment type="caution">
    <text evidence="13">The sequence shown here is derived from an EMBL/GenBank/DDBJ whole genome shotgun (WGS) entry which is preliminary data.</text>
</comment>
<dbReference type="PROSITE" id="PS50035">
    <property type="entry name" value="PLD"/>
    <property type="match status" value="2"/>
</dbReference>
<keyword evidence="11" id="KW-1133">Transmembrane helix</keyword>
<feature type="transmembrane region" description="Helical" evidence="11">
    <location>
        <begin position="783"/>
        <end position="805"/>
    </location>
</feature>
<evidence type="ECO:0000256" key="10">
    <source>
        <dbReference type="SAM" id="MobiDB-lite"/>
    </source>
</evidence>
<keyword evidence="8" id="KW-0443">Lipid metabolism</keyword>
<evidence type="ECO:0000259" key="12">
    <source>
        <dbReference type="PROSITE" id="PS50035"/>
    </source>
</evidence>
<dbReference type="Gene3D" id="3.30.870.10">
    <property type="entry name" value="Endonuclease Chain A"/>
    <property type="match status" value="2"/>
</dbReference>